<proteinExistence type="predicted"/>
<dbReference type="GO" id="GO:0006629">
    <property type="term" value="P:lipid metabolic process"/>
    <property type="evidence" value="ECO:0007669"/>
    <property type="project" value="InterPro"/>
</dbReference>
<dbReference type="InterPro" id="IPR017946">
    <property type="entry name" value="PLC-like_Pdiesterase_TIM-brl"/>
</dbReference>
<dbReference type="SUPFAM" id="SSF51695">
    <property type="entry name" value="PLC-like phosphodiesterases"/>
    <property type="match status" value="1"/>
</dbReference>
<dbReference type="FunCoup" id="A0A6P8Y605">
    <property type="interactions" value="131"/>
</dbReference>
<dbReference type="InParanoid" id="A0A6P8Y605"/>
<dbReference type="GO" id="GO:0008081">
    <property type="term" value="F:phosphoric diester hydrolase activity"/>
    <property type="evidence" value="ECO:0007669"/>
    <property type="project" value="InterPro"/>
</dbReference>
<dbReference type="Proteomes" id="UP000515158">
    <property type="component" value="Unplaced"/>
</dbReference>
<dbReference type="OrthoDB" id="1046782at2759"/>
<dbReference type="RefSeq" id="XP_034235038.1">
    <property type="nucleotide sequence ID" value="XM_034379147.1"/>
</dbReference>
<dbReference type="GeneID" id="117641653"/>
<dbReference type="InterPro" id="IPR042158">
    <property type="entry name" value="PLCXD1/2/3"/>
</dbReference>
<dbReference type="Gene3D" id="3.20.20.190">
    <property type="entry name" value="Phosphatidylinositol (PI) phosphodiesterase"/>
    <property type="match status" value="1"/>
</dbReference>
<dbReference type="PANTHER" id="PTHR13593:SF113">
    <property type="entry name" value="SI:DKEY-266F7.9"/>
    <property type="match status" value="1"/>
</dbReference>
<accession>A0A6P8Y605</accession>
<name>A0A6P8Y605_THRPL</name>
<organism evidence="2">
    <name type="scientific">Thrips palmi</name>
    <name type="common">Melon thrips</name>
    <dbReference type="NCBI Taxonomy" id="161013"/>
    <lineage>
        <taxon>Eukaryota</taxon>
        <taxon>Metazoa</taxon>
        <taxon>Ecdysozoa</taxon>
        <taxon>Arthropoda</taxon>
        <taxon>Hexapoda</taxon>
        <taxon>Insecta</taxon>
        <taxon>Pterygota</taxon>
        <taxon>Neoptera</taxon>
        <taxon>Paraneoptera</taxon>
        <taxon>Thysanoptera</taxon>
        <taxon>Terebrantia</taxon>
        <taxon>Thripoidea</taxon>
        <taxon>Thripidae</taxon>
        <taxon>Thrips</taxon>
    </lineage>
</organism>
<dbReference type="PANTHER" id="PTHR13593">
    <property type="match status" value="1"/>
</dbReference>
<gene>
    <name evidence="2" type="primary">LOC117641653</name>
</gene>
<keyword evidence="1" id="KW-1185">Reference proteome</keyword>
<protein>
    <submittedName>
        <fullName evidence="2">PI-PLC X domain-containing protein 3</fullName>
    </submittedName>
</protein>
<dbReference type="CDD" id="cd08616">
    <property type="entry name" value="PI-PLCXD1c"/>
    <property type="match status" value="1"/>
</dbReference>
<dbReference type="InterPro" id="IPR051057">
    <property type="entry name" value="PI-PLC_domain"/>
</dbReference>
<dbReference type="AlphaFoldDB" id="A0A6P8Y605"/>
<dbReference type="KEGG" id="tpal:117641653"/>
<evidence type="ECO:0000313" key="2">
    <source>
        <dbReference type="RefSeq" id="XP_034235038.1"/>
    </source>
</evidence>
<sequence length="334" mass="38401">MTTNMELGITKWCESIESSSNFERWMGELPDCLKSIPITYLAIPGTHDSMSCGISKASGISPDSTAVVKVLGKFLGPLVKPIVLKWCVTQHRAMEEQLIAGIRYFDLRIAVHKPSGQLQFVHGMYAQEITQPFLEIKNFLLSHEQEIVVLDIQHFYDFTCEDHKKLQSFFHNHFGNMMCPLTMDKHISEITLRWMIEQHYQVIIIYRDRMGHGDSQLWPSQSWPTPWPQTTSVQNMISFLQNGLSHRPSNAGYVTQCVLTPNVWFVIRHPLSNLLNKCAAPCNYSIISWLEQQQPGQKGVNVVITDYFDFDPAKFPFVKTVVLLNRKHELHCHI</sequence>
<evidence type="ECO:0000313" key="1">
    <source>
        <dbReference type="Proteomes" id="UP000515158"/>
    </source>
</evidence>
<reference evidence="2" key="1">
    <citation type="submission" date="2025-08" db="UniProtKB">
        <authorList>
            <consortium name="RefSeq"/>
        </authorList>
    </citation>
    <scope>IDENTIFICATION</scope>
    <source>
        <tissue evidence="2">Total insect</tissue>
    </source>
</reference>